<dbReference type="PATRIC" id="fig|411473.3.peg.627"/>
<evidence type="ECO:0000313" key="2">
    <source>
        <dbReference type="Proteomes" id="UP000016662"/>
    </source>
</evidence>
<comment type="caution">
    <text evidence="1">The sequence shown here is derived from an EMBL/GenBank/DDBJ whole genome shotgun (WGS) entry which is preliminary data.</text>
</comment>
<accession>U2M530</accession>
<dbReference type="Proteomes" id="UP000016662">
    <property type="component" value="Unassembled WGS sequence"/>
</dbReference>
<dbReference type="eggNOG" id="ENOG502Z8YU">
    <property type="taxonomic scope" value="Bacteria"/>
</dbReference>
<keyword evidence="2" id="KW-1185">Reference proteome</keyword>
<dbReference type="EMBL" id="AWVF01000093">
    <property type="protein sequence ID" value="ERJ96849.1"/>
    <property type="molecule type" value="Genomic_DNA"/>
</dbReference>
<gene>
    <name evidence="1" type="ORF">RUMCAL_00776</name>
</gene>
<protein>
    <submittedName>
        <fullName evidence="1">Uncharacterized protein</fullName>
    </submittedName>
</protein>
<evidence type="ECO:0000313" key="1">
    <source>
        <dbReference type="EMBL" id="ERJ96849.1"/>
    </source>
</evidence>
<proteinExistence type="predicted"/>
<name>U2M530_9FIRM</name>
<dbReference type="HOGENOM" id="CLU_074760_0_0_9"/>
<reference evidence="1 2" key="1">
    <citation type="submission" date="2013-07" db="EMBL/GenBank/DDBJ databases">
        <authorList>
            <person name="Weinstock G."/>
            <person name="Sodergren E."/>
            <person name="Wylie T."/>
            <person name="Fulton L."/>
            <person name="Fulton R."/>
            <person name="Fronick C."/>
            <person name="O'Laughlin M."/>
            <person name="Godfrey J."/>
            <person name="Miner T."/>
            <person name="Herter B."/>
            <person name="Appelbaum E."/>
            <person name="Cordes M."/>
            <person name="Lek S."/>
            <person name="Wollam A."/>
            <person name="Pepin K.H."/>
            <person name="Palsikar V.B."/>
            <person name="Mitreva M."/>
            <person name="Wilson R.K."/>
        </authorList>
    </citation>
    <scope>NUCLEOTIDE SEQUENCE [LARGE SCALE GENOMIC DNA]</scope>
    <source>
        <strain evidence="1 2">ATCC 27760</strain>
    </source>
</reference>
<dbReference type="AlphaFoldDB" id="U2M530"/>
<dbReference type="STRING" id="411473.RUMCAL_00776"/>
<organism evidence="1 2">
    <name type="scientific">Ruminococcus callidus ATCC 27760</name>
    <dbReference type="NCBI Taxonomy" id="411473"/>
    <lineage>
        <taxon>Bacteria</taxon>
        <taxon>Bacillati</taxon>
        <taxon>Bacillota</taxon>
        <taxon>Clostridia</taxon>
        <taxon>Eubacteriales</taxon>
        <taxon>Oscillospiraceae</taxon>
        <taxon>Ruminococcus</taxon>
    </lineage>
</organism>
<sequence length="217" mass="23664">MDGGALPENITMVKSRCVRVSDICMNIEPVPFNRGFYSIDLTYTFRIEFMAYERACSSPVLLTGTAYASKNAILYGGESNTQTFFSSEEQLGDTNACCETVNLPTAAVQVVAPIALEARIGSVCGSDGTTPVRTVIMTLGLFSVVEVFRPVTILVPTYEYTIPAKECHTDTESPCAVFDKIRFPAEEFSPSALDTIPKEKCCGCNELTENDENSTLE</sequence>